<evidence type="ECO:0000313" key="2">
    <source>
        <dbReference type="EMBL" id="RDL41404.1"/>
    </source>
</evidence>
<keyword evidence="3" id="KW-1185">Reference proteome</keyword>
<feature type="compositionally biased region" description="Polar residues" evidence="1">
    <location>
        <begin position="157"/>
        <end position="172"/>
    </location>
</feature>
<name>A0A370U0V2_9HELO</name>
<feature type="compositionally biased region" description="Basic and acidic residues" evidence="1">
    <location>
        <begin position="7"/>
        <end position="17"/>
    </location>
</feature>
<organism evidence="2 3">
    <name type="scientific">Venustampulla echinocandica</name>
    <dbReference type="NCBI Taxonomy" id="2656787"/>
    <lineage>
        <taxon>Eukaryota</taxon>
        <taxon>Fungi</taxon>
        <taxon>Dikarya</taxon>
        <taxon>Ascomycota</taxon>
        <taxon>Pezizomycotina</taxon>
        <taxon>Leotiomycetes</taxon>
        <taxon>Helotiales</taxon>
        <taxon>Pleuroascaceae</taxon>
        <taxon>Venustampulla</taxon>
    </lineage>
</organism>
<accession>A0A370U0V2</accession>
<protein>
    <submittedName>
        <fullName evidence="2">Uncharacterized protein</fullName>
    </submittedName>
</protein>
<evidence type="ECO:0000256" key="1">
    <source>
        <dbReference type="SAM" id="MobiDB-lite"/>
    </source>
</evidence>
<dbReference type="OrthoDB" id="3546685at2759"/>
<reference evidence="2 3" key="1">
    <citation type="journal article" date="2018" name="IMA Fungus">
        <title>IMA Genome-F 9: Draft genome sequence of Annulohypoxylon stygium, Aspergillus mulundensis, Berkeleyomyces basicola (syn. Thielaviopsis basicola), Ceratocystis smalleyi, two Cercospora beticola strains, Coleophoma cylindrospora, Fusarium fracticaudum, Phialophora cf. hyalina, and Morchella septimelata.</title>
        <authorList>
            <person name="Wingfield B.D."/>
            <person name="Bills G.F."/>
            <person name="Dong Y."/>
            <person name="Huang W."/>
            <person name="Nel W.J."/>
            <person name="Swalarsk-Parry B.S."/>
            <person name="Vaghefi N."/>
            <person name="Wilken P.M."/>
            <person name="An Z."/>
            <person name="de Beer Z.W."/>
            <person name="De Vos L."/>
            <person name="Chen L."/>
            <person name="Duong T.A."/>
            <person name="Gao Y."/>
            <person name="Hammerbacher A."/>
            <person name="Kikkert J.R."/>
            <person name="Li Y."/>
            <person name="Li H."/>
            <person name="Li K."/>
            <person name="Li Q."/>
            <person name="Liu X."/>
            <person name="Ma X."/>
            <person name="Naidoo K."/>
            <person name="Pethybridge S.J."/>
            <person name="Sun J."/>
            <person name="Steenkamp E.T."/>
            <person name="van der Nest M.A."/>
            <person name="van Wyk S."/>
            <person name="Wingfield M.J."/>
            <person name="Xiong C."/>
            <person name="Yue Q."/>
            <person name="Zhang X."/>
        </authorList>
    </citation>
    <scope>NUCLEOTIDE SEQUENCE [LARGE SCALE GENOMIC DNA]</scope>
    <source>
        <strain evidence="2 3">BP 5553</strain>
    </source>
</reference>
<feature type="region of interest" description="Disordered" evidence="1">
    <location>
        <begin position="1"/>
        <end position="22"/>
    </location>
</feature>
<evidence type="ECO:0000313" key="3">
    <source>
        <dbReference type="Proteomes" id="UP000254866"/>
    </source>
</evidence>
<dbReference type="GeneID" id="43594232"/>
<dbReference type="EMBL" id="NPIC01000001">
    <property type="protein sequence ID" value="RDL41404.1"/>
    <property type="molecule type" value="Genomic_DNA"/>
</dbReference>
<dbReference type="RefSeq" id="XP_031874060.1">
    <property type="nucleotide sequence ID" value="XM_032010006.1"/>
</dbReference>
<gene>
    <name evidence="2" type="ORF">BP5553_01383</name>
</gene>
<proteinExistence type="predicted"/>
<feature type="region of interest" description="Disordered" evidence="1">
    <location>
        <begin position="153"/>
        <end position="189"/>
    </location>
</feature>
<dbReference type="Proteomes" id="UP000254866">
    <property type="component" value="Unassembled WGS sequence"/>
</dbReference>
<sequence>MMVYHTTYEDARRDESTTARLSTTKRTKSYCSCFSESSADEESRPPMETTTRHRTNARTSSLPPNQRDEYLIHCQAVSSPHRSEPLTKHADAARRYTALKSQHTATVPRTAKFTKTWRGNVNSKLHLGTPERKRSLTELHNLQRAMKAGILERVISPSGQTSNKRELQSPQGSLHEFSRSPTATTKAQKKRSISKIFEEYIATTANRLDDTRKSLGIKVHSPFGRLGHSSLRRKTSSNSIDSFYCIGLTEDQQRDYARAAATAALESRQHKHAQSPLEMFSRNGTDSTSTLNCRLCRRLASYSGGLCENCKMEFRRPKTTTTTTTLEYFSDDEIRPIPPLKDSKYASLARGRHDRSYTDQRKEEQVERATWGIIPIGRQPTIVTPALPTQRSYEVLLVDEDEGDHGGRWHTGASDGGFF</sequence>
<feature type="region of interest" description="Disordered" evidence="1">
    <location>
        <begin position="35"/>
        <end position="65"/>
    </location>
</feature>
<dbReference type="AlphaFoldDB" id="A0A370U0V2"/>
<comment type="caution">
    <text evidence="2">The sequence shown here is derived from an EMBL/GenBank/DDBJ whole genome shotgun (WGS) entry which is preliminary data.</text>
</comment>